<dbReference type="PANTHER" id="PTHR43227:SF11">
    <property type="entry name" value="BLL4140 PROTEIN"/>
    <property type="match status" value="1"/>
</dbReference>
<feature type="transmembrane region" description="Helical" evidence="7">
    <location>
        <begin position="144"/>
        <end position="170"/>
    </location>
</feature>
<dbReference type="CDD" id="cd06261">
    <property type="entry name" value="TM_PBP2"/>
    <property type="match status" value="1"/>
</dbReference>
<feature type="transmembrane region" description="Helical" evidence="7">
    <location>
        <begin position="7"/>
        <end position="34"/>
    </location>
</feature>
<gene>
    <name evidence="9" type="ORF">J2Z62_000277</name>
</gene>
<evidence type="ECO:0000256" key="1">
    <source>
        <dbReference type="ARBA" id="ARBA00004651"/>
    </source>
</evidence>
<keyword evidence="6 7" id="KW-0472">Membrane</keyword>
<organism evidence="9 10">
    <name type="scientific">Mycoplasmoides fastidiosum</name>
    <dbReference type="NCBI Taxonomy" id="92758"/>
    <lineage>
        <taxon>Bacteria</taxon>
        <taxon>Bacillati</taxon>
        <taxon>Mycoplasmatota</taxon>
        <taxon>Mycoplasmoidales</taxon>
        <taxon>Mycoplasmoidaceae</taxon>
        <taxon>Mycoplasmoides</taxon>
    </lineage>
</organism>
<evidence type="ECO:0000256" key="4">
    <source>
        <dbReference type="ARBA" id="ARBA00022692"/>
    </source>
</evidence>
<dbReference type="EMBL" id="JAUSWO010000001">
    <property type="protein sequence ID" value="MDQ0513839.1"/>
    <property type="molecule type" value="Genomic_DNA"/>
</dbReference>
<evidence type="ECO:0000256" key="2">
    <source>
        <dbReference type="ARBA" id="ARBA00022448"/>
    </source>
</evidence>
<evidence type="ECO:0000259" key="8">
    <source>
        <dbReference type="PROSITE" id="PS50928"/>
    </source>
</evidence>
<accession>A0ABU0LYS5</accession>
<dbReference type="Gene3D" id="1.10.3720.10">
    <property type="entry name" value="MetI-like"/>
    <property type="match status" value="1"/>
</dbReference>
<evidence type="ECO:0000256" key="5">
    <source>
        <dbReference type="ARBA" id="ARBA00022989"/>
    </source>
</evidence>
<sequence>MYSKKWFLTLVAPSFIVFSIVMLVPTLMGILLSFTDWKQGEDMFASGWIGFANYRAAFNNGGFINAIWYTFVFTIFCVVIINLIGFGLALLLNKAFRGRNLFRSAFFVPNLIGGLILGYLWRLIFDQIFVSIFGGSSLRLESQFGAMIAMALVVSWQSAGYVMIIYIAALQNVNKSLDEASRIEGAGIMRRFYSVTLPAVAPAITVAVFLVLSGSFKLFDQNLALTEGANNSGLLAYDIYGTAFIPSYTQTYGVAQAKSVIFTILVSMIALMQVYFSKKMEVQQ</sequence>
<feature type="transmembrane region" description="Helical" evidence="7">
    <location>
        <begin position="66"/>
        <end position="92"/>
    </location>
</feature>
<keyword evidence="5 7" id="KW-1133">Transmembrane helix</keyword>
<feature type="transmembrane region" description="Helical" evidence="7">
    <location>
        <begin position="259"/>
        <end position="276"/>
    </location>
</feature>
<protein>
    <submittedName>
        <fullName evidence="9">Raffinose/stachyose/melibiose transport system permease protein</fullName>
    </submittedName>
</protein>
<proteinExistence type="inferred from homology"/>
<reference evidence="9" key="1">
    <citation type="submission" date="2023-07" db="EMBL/GenBank/DDBJ databases">
        <title>Genomic Encyclopedia of Type Strains, Phase IV (KMG-IV): sequencing the most valuable type-strain genomes for metagenomic binning, comparative biology and taxonomic classification.</title>
        <authorList>
            <person name="Goeker M."/>
        </authorList>
    </citation>
    <scope>NUCLEOTIDE SEQUENCE [LARGE SCALE GENOMIC DNA]</scope>
    <source>
        <strain evidence="9">DSM 21204</strain>
    </source>
</reference>
<dbReference type="Pfam" id="PF00528">
    <property type="entry name" value="BPD_transp_1"/>
    <property type="match status" value="1"/>
</dbReference>
<comment type="similarity">
    <text evidence="7">Belongs to the binding-protein-dependent transport system permease family.</text>
</comment>
<keyword evidence="10" id="KW-1185">Reference proteome</keyword>
<evidence type="ECO:0000313" key="9">
    <source>
        <dbReference type="EMBL" id="MDQ0513839.1"/>
    </source>
</evidence>
<feature type="transmembrane region" description="Helical" evidence="7">
    <location>
        <begin position="104"/>
        <end position="124"/>
    </location>
</feature>
<feature type="transmembrane region" description="Helical" evidence="7">
    <location>
        <begin position="191"/>
        <end position="212"/>
    </location>
</feature>
<dbReference type="RefSeq" id="WP_256547465.1">
    <property type="nucleotide sequence ID" value="NZ_CP101809.1"/>
</dbReference>
<dbReference type="InterPro" id="IPR050809">
    <property type="entry name" value="UgpAE/MalFG_permease"/>
</dbReference>
<evidence type="ECO:0000256" key="6">
    <source>
        <dbReference type="ARBA" id="ARBA00023136"/>
    </source>
</evidence>
<evidence type="ECO:0000313" key="10">
    <source>
        <dbReference type="Proteomes" id="UP001240643"/>
    </source>
</evidence>
<evidence type="ECO:0000256" key="7">
    <source>
        <dbReference type="RuleBase" id="RU363032"/>
    </source>
</evidence>
<comment type="subcellular location">
    <subcellularLocation>
        <location evidence="1 7">Cell membrane</location>
        <topology evidence="1 7">Multi-pass membrane protein</topology>
    </subcellularLocation>
</comment>
<dbReference type="PANTHER" id="PTHR43227">
    <property type="entry name" value="BLL4140 PROTEIN"/>
    <property type="match status" value="1"/>
</dbReference>
<name>A0ABU0LYS5_9BACT</name>
<keyword evidence="4 7" id="KW-0812">Transmembrane</keyword>
<dbReference type="SUPFAM" id="SSF161098">
    <property type="entry name" value="MetI-like"/>
    <property type="match status" value="1"/>
</dbReference>
<keyword evidence="2 7" id="KW-0813">Transport</keyword>
<evidence type="ECO:0000256" key="3">
    <source>
        <dbReference type="ARBA" id="ARBA00022475"/>
    </source>
</evidence>
<feature type="domain" description="ABC transmembrane type-1" evidence="8">
    <location>
        <begin position="67"/>
        <end position="273"/>
    </location>
</feature>
<dbReference type="InterPro" id="IPR035906">
    <property type="entry name" value="MetI-like_sf"/>
</dbReference>
<dbReference type="Proteomes" id="UP001240643">
    <property type="component" value="Unassembled WGS sequence"/>
</dbReference>
<dbReference type="InterPro" id="IPR000515">
    <property type="entry name" value="MetI-like"/>
</dbReference>
<keyword evidence="3" id="KW-1003">Cell membrane</keyword>
<dbReference type="PROSITE" id="PS50928">
    <property type="entry name" value="ABC_TM1"/>
    <property type="match status" value="1"/>
</dbReference>
<comment type="caution">
    <text evidence="9">The sequence shown here is derived from an EMBL/GenBank/DDBJ whole genome shotgun (WGS) entry which is preliminary data.</text>
</comment>